<dbReference type="SUPFAM" id="SSF57829">
    <property type="entry name" value="Zn-binding ribosomal proteins"/>
    <property type="match status" value="1"/>
</dbReference>
<comment type="similarity">
    <text evidence="1 5">Belongs to the bacterial ribosomal protein bL33 family.</text>
</comment>
<keyword evidence="7" id="KW-1185">Reference proteome</keyword>
<dbReference type="InterPro" id="IPR038584">
    <property type="entry name" value="Ribosomal_bL33_sf"/>
</dbReference>
<proteinExistence type="inferred from homology"/>
<protein>
    <recommendedName>
        <fullName evidence="4 5">Large ribosomal subunit protein bL33</fullName>
    </recommendedName>
</protein>
<evidence type="ECO:0000256" key="5">
    <source>
        <dbReference type="HAMAP-Rule" id="MF_00294"/>
    </source>
</evidence>
<dbReference type="Proteomes" id="UP001344817">
    <property type="component" value="Unassembled WGS sequence"/>
</dbReference>
<dbReference type="RefSeq" id="WP_330501008.1">
    <property type="nucleotide sequence ID" value="NZ_JAZDWZ010000012.1"/>
</dbReference>
<keyword evidence="3 5" id="KW-0687">Ribonucleoprotein</keyword>
<evidence type="ECO:0000256" key="4">
    <source>
        <dbReference type="ARBA" id="ARBA00035176"/>
    </source>
</evidence>
<organism evidence="6 7">
    <name type="scientific">Mycoplasmopsis ciconiae</name>
    <dbReference type="NCBI Taxonomy" id="561067"/>
    <lineage>
        <taxon>Bacteria</taxon>
        <taxon>Bacillati</taxon>
        <taxon>Mycoplasmatota</taxon>
        <taxon>Mycoplasmoidales</taxon>
        <taxon>Metamycoplasmataceae</taxon>
        <taxon>Mycoplasmopsis</taxon>
    </lineage>
</organism>
<dbReference type="GO" id="GO:0005840">
    <property type="term" value="C:ribosome"/>
    <property type="evidence" value="ECO:0007669"/>
    <property type="project" value="UniProtKB-KW"/>
</dbReference>
<gene>
    <name evidence="5 6" type="primary">rpmG</name>
    <name evidence="6" type="ORF">V2E24_03335</name>
</gene>
<name>A0ABU7MMB9_9BACT</name>
<evidence type="ECO:0000313" key="7">
    <source>
        <dbReference type="Proteomes" id="UP001344817"/>
    </source>
</evidence>
<dbReference type="Gene3D" id="2.20.28.120">
    <property type="entry name" value="Ribosomal protein L33"/>
    <property type="match status" value="1"/>
</dbReference>
<comment type="caution">
    <text evidence="6">The sequence shown here is derived from an EMBL/GenBank/DDBJ whole genome shotgun (WGS) entry which is preliminary data.</text>
</comment>
<accession>A0ABU7MMB9</accession>
<dbReference type="NCBIfam" id="NF001764">
    <property type="entry name" value="PRK00504.1"/>
    <property type="match status" value="1"/>
</dbReference>
<evidence type="ECO:0000256" key="3">
    <source>
        <dbReference type="ARBA" id="ARBA00023274"/>
    </source>
</evidence>
<keyword evidence="2 5" id="KW-0689">Ribosomal protein</keyword>
<dbReference type="InterPro" id="IPR001705">
    <property type="entry name" value="Ribosomal_bL33"/>
</dbReference>
<evidence type="ECO:0000256" key="1">
    <source>
        <dbReference type="ARBA" id="ARBA00007596"/>
    </source>
</evidence>
<dbReference type="EMBL" id="JAZDWZ010000012">
    <property type="protein sequence ID" value="MEE3928595.1"/>
    <property type="molecule type" value="Genomic_DNA"/>
</dbReference>
<dbReference type="InterPro" id="IPR018264">
    <property type="entry name" value="Ribosomal_bL33_CS"/>
</dbReference>
<dbReference type="HAMAP" id="MF_00294">
    <property type="entry name" value="Ribosomal_bL33"/>
    <property type="match status" value="1"/>
</dbReference>
<evidence type="ECO:0000256" key="2">
    <source>
        <dbReference type="ARBA" id="ARBA00022980"/>
    </source>
</evidence>
<reference evidence="6" key="1">
    <citation type="submission" date="2024-01" db="EMBL/GenBank/DDBJ databases">
        <title>Genome sequence of Mycoplasma ciconiae type strain DSM 25251.</title>
        <authorList>
            <person name="Spergser J."/>
        </authorList>
    </citation>
    <scope>NUCLEOTIDE SEQUENCE [LARGE SCALE GENOMIC DNA]</scope>
    <source>
        <strain evidence="6">DSM 25251</strain>
    </source>
</reference>
<dbReference type="NCBIfam" id="TIGR01023">
    <property type="entry name" value="rpmG_bact"/>
    <property type="match status" value="1"/>
</dbReference>
<dbReference type="PROSITE" id="PS00582">
    <property type="entry name" value="RIBOSOMAL_L33"/>
    <property type="match status" value="1"/>
</dbReference>
<dbReference type="Pfam" id="PF00471">
    <property type="entry name" value="Ribosomal_L33"/>
    <property type="match status" value="1"/>
</dbReference>
<sequence>MKKTKVSLACEVCKRKNYSKNKSLGNPERLTVKKFCVVCREHTLHKEEK</sequence>
<dbReference type="InterPro" id="IPR011332">
    <property type="entry name" value="Ribosomal_zn-bd"/>
</dbReference>
<evidence type="ECO:0000313" key="6">
    <source>
        <dbReference type="EMBL" id="MEE3928595.1"/>
    </source>
</evidence>